<dbReference type="NCBIfam" id="TIGR03725">
    <property type="entry name" value="T6A_YeaZ"/>
    <property type="match status" value="1"/>
</dbReference>
<dbReference type="Pfam" id="PF00814">
    <property type="entry name" value="TsaD"/>
    <property type="match status" value="1"/>
</dbReference>
<dbReference type="InterPro" id="IPR043129">
    <property type="entry name" value="ATPase_NBD"/>
</dbReference>
<dbReference type="Proteomes" id="UP000553343">
    <property type="component" value="Unassembled WGS sequence"/>
</dbReference>
<dbReference type="SUPFAM" id="SSF53067">
    <property type="entry name" value="Actin-like ATPase domain"/>
    <property type="match status" value="2"/>
</dbReference>
<evidence type="ECO:0000313" key="3">
    <source>
        <dbReference type="Proteomes" id="UP000553343"/>
    </source>
</evidence>
<evidence type="ECO:0000313" key="2">
    <source>
        <dbReference type="EMBL" id="NWH06015.1"/>
    </source>
</evidence>
<dbReference type="RefSeq" id="WP_178367470.1">
    <property type="nucleotide sequence ID" value="NZ_JACADJ010000055.1"/>
</dbReference>
<protein>
    <submittedName>
        <fullName evidence="2">tRNA (Adenosine(37)-N6)-threonylcarbamoyltransferase complex dimerization subunit type 1 TsaB</fullName>
    </submittedName>
</protein>
<dbReference type="EMBL" id="JACADJ010000055">
    <property type="protein sequence ID" value="NWH06015.1"/>
    <property type="molecule type" value="Genomic_DNA"/>
</dbReference>
<dbReference type="CDD" id="cd24032">
    <property type="entry name" value="ASKHA_NBD_TsaB"/>
    <property type="match status" value="1"/>
</dbReference>
<evidence type="ECO:0000259" key="1">
    <source>
        <dbReference type="Pfam" id="PF00814"/>
    </source>
</evidence>
<proteinExistence type="predicted"/>
<gene>
    <name evidence="2" type="primary">tsaB</name>
    <name evidence="2" type="ORF">HXW94_13625</name>
</gene>
<reference evidence="2 3" key="1">
    <citation type="submission" date="2020-06" db="EMBL/GenBank/DDBJ databases">
        <title>High-quality draft genome of sulfate reducer Desulfobacter latus type strain AcrS2 isolated from marine sediment.</title>
        <authorList>
            <person name="Hoppe M."/>
            <person name="Larsen C.K."/>
            <person name="Marshall I.P.G."/>
            <person name="Schramm A."/>
            <person name="Marietou A.G."/>
        </authorList>
    </citation>
    <scope>NUCLEOTIDE SEQUENCE [LARGE SCALE GENOMIC DNA]</scope>
    <source>
        <strain evidence="2 3">AcRS2</strain>
    </source>
</reference>
<sequence length="231" mass="25057">MYFFALSTAEQGASMALFEDNILVFESSLFSRQTHSKGLLPMIEQAVESRDGMSVNRIDGFIAARGPGSFTGLRIGISMVKGLARAVSKPCAGVSSLDGIAFRFCYSQKPVCVMMDAKRKEVYSAVYQFHHGKLIQKSPEVVCSPESAIDQAGSNALYVGSGSKVYRDTICSRTHDRAVLSCPSMDGVSACALVVSVMSDNGVFDFENHPLNPVYLRKSDAQIHFEEKTGA</sequence>
<name>A0A850T9P7_9BACT</name>
<accession>A0A850T9P7</accession>
<dbReference type="InterPro" id="IPR022496">
    <property type="entry name" value="T6A_TsaB"/>
</dbReference>
<dbReference type="GO" id="GO:0016740">
    <property type="term" value="F:transferase activity"/>
    <property type="evidence" value="ECO:0007669"/>
    <property type="project" value="UniProtKB-KW"/>
</dbReference>
<keyword evidence="3" id="KW-1185">Reference proteome</keyword>
<dbReference type="AlphaFoldDB" id="A0A850T9P7"/>
<dbReference type="GO" id="GO:0002949">
    <property type="term" value="P:tRNA threonylcarbamoyladenosine modification"/>
    <property type="evidence" value="ECO:0007669"/>
    <property type="project" value="InterPro"/>
</dbReference>
<comment type="caution">
    <text evidence="2">The sequence shown here is derived from an EMBL/GenBank/DDBJ whole genome shotgun (WGS) entry which is preliminary data.</text>
</comment>
<keyword evidence="2" id="KW-0808">Transferase</keyword>
<organism evidence="2 3">
    <name type="scientific">Desulfobacter latus</name>
    <dbReference type="NCBI Taxonomy" id="2292"/>
    <lineage>
        <taxon>Bacteria</taxon>
        <taxon>Pseudomonadati</taxon>
        <taxon>Thermodesulfobacteriota</taxon>
        <taxon>Desulfobacteria</taxon>
        <taxon>Desulfobacterales</taxon>
        <taxon>Desulfobacteraceae</taxon>
        <taxon>Desulfobacter</taxon>
    </lineage>
</organism>
<dbReference type="InterPro" id="IPR000905">
    <property type="entry name" value="Gcp-like_dom"/>
</dbReference>
<feature type="domain" description="Gcp-like" evidence="1">
    <location>
        <begin position="33"/>
        <end position="174"/>
    </location>
</feature>
<dbReference type="Gene3D" id="3.30.420.40">
    <property type="match status" value="2"/>
</dbReference>